<organism evidence="1 2">
    <name type="scientific">Halocaridina rubra</name>
    <name type="common">Hawaiian red shrimp</name>
    <dbReference type="NCBI Taxonomy" id="373956"/>
    <lineage>
        <taxon>Eukaryota</taxon>
        <taxon>Metazoa</taxon>
        <taxon>Ecdysozoa</taxon>
        <taxon>Arthropoda</taxon>
        <taxon>Crustacea</taxon>
        <taxon>Multicrustacea</taxon>
        <taxon>Malacostraca</taxon>
        <taxon>Eumalacostraca</taxon>
        <taxon>Eucarida</taxon>
        <taxon>Decapoda</taxon>
        <taxon>Pleocyemata</taxon>
        <taxon>Caridea</taxon>
        <taxon>Atyoidea</taxon>
        <taxon>Atyidae</taxon>
        <taxon>Halocaridina</taxon>
    </lineage>
</organism>
<dbReference type="AlphaFoldDB" id="A0AAN8WTL2"/>
<evidence type="ECO:0000313" key="2">
    <source>
        <dbReference type="Proteomes" id="UP001381693"/>
    </source>
</evidence>
<dbReference type="SUPFAM" id="SSF141673">
    <property type="entry name" value="MOSC N-terminal domain-like"/>
    <property type="match status" value="1"/>
</dbReference>
<gene>
    <name evidence="1" type="ORF">SK128_011189</name>
</gene>
<comment type="caution">
    <text evidence="1">The sequence shown here is derived from an EMBL/GenBank/DDBJ whole genome shotgun (WGS) entry which is preliminary data.</text>
</comment>
<feature type="non-terminal residue" evidence="1">
    <location>
        <position position="60"/>
    </location>
</feature>
<name>A0AAN8WTL2_HALRR</name>
<evidence type="ECO:0000313" key="1">
    <source>
        <dbReference type="EMBL" id="KAK7070091.1"/>
    </source>
</evidence>
<keyword evidence="2" id="KW-1185">Reference proteome</keyword>
<dbReference type="EMBL" id="JAXCGZ010015558">
    <property type="protein sequence ID" value="KAK7070091.1"/>
    <property type="molecule type" value="Genomic_DNA"/>
</dbReference>
<accession>A0AAN8WTL2</accession>
<sequence>MRDSMLLGIDCGDKVAEWLSRVLYNNETKVRLLYKGNVLKNRPARRPDFMEFKGYQKSDT</sequence>
<dbReference type="Proteomes" id="UP001381693">
    <property type="component" value="Unassembled WGS sequence"/>
</dbReference>
<proteinExistence type="predicted"/>
<reference evidence="1 2" key="1">
    <citation type="submission" date="2023-11" db="EMBL/GenBank/DDBJ databases">
        <title>Halocaridina rubra genome assembly.</title>
        <authorList>
            <person name="Smith C."/>
        </authorList>
    </citation>
    <scope>NUCLEOTIDE SEQUENCE [LARGE SCALE GENOMIC DNA]</scope>
    <source>
        <strain evidence="1">EP-1</strain>
        <tissue evidence="1">Whole</tissue>
    </source>
</reference>
<protein>
    <submittedName>
        <fullName evidence="1">Uncharacterized protein</fullName>
    </submittedName>
</protein>